<proteinExistence type="predicted"/>
<keyword evidence="2" id="KW-1185">Reference proteome</keyword>
<comment type="caution">
    <text evidence="1">The sequence shown here is derived from an EMBL/GenBank/DDBJ whole genome shotgun (WGS) entry which is preliminary data.</text>
</comment>
<accession>A0A371REF6</accession>
<name>A0A371REF6_9PROT</name>
<sequence>MASANGQTEPDSVCIPTNSDELFGFQTEPSAILDISIEVTSFVGSQNLSLRLEDFNCDERSHIFVETTFRSDVQTLNVEGGEFSILFDDTTRFSSMRLPREKFGSLYSSYLDLGLQGATDKRVCHHCAVFQIYTEDSDKVTIVTEDDDGFEALVEMTADIISIVDQRFTDDQFHTASMKHKLEEAVLSGQ</sequence>
<dbReference type="AlphaFoldDB" id="A0A371REF6"/>
<dbReference type="EMBL" id="QUQO01000001">
    <property type="protein sequence ID" value="RFB03832.1"/>
    <property type="molecule type" value="Genomic_DNA"/>
</dbReference>
<protein>
    <submittedName>
        <fullName evidence="1">Uncharacterized protein</fullName>
    </submittedName>
</protein>
<organism evidence="1 2">
    <name type="scientific">Parvularcula marina</name>
    <dbReference type="NCBI Taxonomy" id="2292771"/>
    <lineage>
        <taxon>Bacteria</taxon>
        <taxon>Pseudomonadati</taxon>
        <taxon>Pseudomonadota</taxon>
        <taxon>Alphaproteobacteria</taxon>
        <taxon>Parvularculales</taxon>
        <taxon>Parvularculaceae</taxon>
        <taxon>Parvularcula</taxon>
    </lineage>
</organism>
<gene>
    <name evidence="1" type="ORF">DX908_00160</name>
</gene>
<dbReference type="InParanoid" id="A0A371REF6"/>
<dbReference type="Proteomes" id="UP000264589">
    <property type="component" value="Unassembled WGS sequence"/>
</dbReference>
<evidence type="ECO:0000313" key="2">
    <source>
        <dbReference type="Proteomes" id="UP000264589"/>
    </source>
</evidence>
<evidence type="ECO:0000313" key="1">
    <source>
        <dbReference type="EMBL" id="RFB03832.1"/>
    </source>
</evidence>
<reference evidence="1 2" key="1">
    <citation type="submission" date="2018-08" db="EMBL/GenBank/DDBJ databases">
        <title>Parvularcula sp. SM1705, isolated from surface water of the South Sea China.</title>
        <authorList>
            <person name="Sun L."/>
        </authorList>
    </citation>
    <scope>NUCLEOTIDE SEQUENCE [LARGE SCALE GENOMIC DNA]</scope>
    <source>
        <strain evidence="1 2">SM1705</strain>
    </source>
</reference>